<dbReference type="InterPro" id="IPR001611">
    <property type="entry name" value="Leu-rich_rpt"/>
</dbReference>
<sequence>MKEFQVNDYISLKLENDKTVIYVAGERFQQCKYLLMEVPLQNKESTEEIKSIDEAAEKLDRSLENISDEGVKIDPDVEFWGHCSNLQAWSEYNYDTRLLHSNIAFPLLKRLTEAGDPLANKIFKGEIAKRLNGGSNPAVLYLYEKKYVRYLSREEFWSLFGSDGEILHNIELQLKKNQIINGEKMYKESINEFEYFKLSKDYVDPVRGLAIFTFEQGRITGIGIFGDENYIAEDYTSLYHEDLGYLELEELPSSVGQLKSLKQLDLFRVGLKKIPKSLKNLKNLEELLLAGNPQLNLPDFLWDLKSLKILDLSDNNLITIPESIEKLENLQELRLYGNYMETFPKKAIDKLKNLEMIRLEGERYLNRLDNETLEWLRKY</sequence>
<dbReference type="EMBL" id="LAZR01004532">
    <property type="protein sequence ID" value="KKN07760.1"/>
    <property type="molecule type" value="Genomic_DNA"/>
</dbReference>
<keyword evidence="2" id="KW-0677">Repeat</keyword>
<reference evidence="4" key="1">
    <citation type="journal article" date="2015" name="Nature">
        <title>Complex archaea that bridge the gap between prokaryotes and eukaryotes.</title>
        <authorList>
            <person name="Spang A."/>
            <person name="Saw J.H."/>
            <person name="Jorgensen S.L."/>
            <person name="Zaremba-Niedzwiedzka K."/>
            <person name="Martijn J."/>
            <person name="Lind A.E."/>
            <person name="van Eijk R."/>
            <person name="Schleper C."/>
            <person name="Guy L."/>
            <person name="Ettema T.J."/>
        </authorList>
    </citation>
    <scope>NUCLEOTIDE SEQUENCE</scope>
</reference>
<dbReference type="Gene3D" id="3.80.10.10">
    <property type="entry name" value="Ribonuclease Inhibitor"/>
    <property type="match status" value="1"/>
</dbReference>
<evidence type="ECO:0008006" key="5">
    <source>
        <dbReference type="Google" id="ProtNLM"/>
    </source>
</evidence>
<dbReference type="PANTHER" id="PTHR16083">
    <property type="entry name" value="LEUCINE RICH REPEAT CONTAINING PROTEIN"/>
    <property type="match status" value="1"/>
</dbReference>
<comment type="caution">
    <text evidence="4">The sequence shown here is derived from an EMBL/GenBank/DDBJ whole genome shotgun (WGS) entry which is preliminary data.</text>
</comment>
<organism evidence="4">
    <name type="scientific">marine sediment metagenome</name>
    <dbReference type="NCBI Taxonomy" id="412755"/>
    <lineage>
        <taxon>unclassified sequences</taxon>
        <taxon>metagenomes</taxon>
        <taxon>ecological metagenomes</taxon>
    </lineage>
</organism>
<name>A0A0F9MKF2_9ZZZZ</name>
<keyword evidence="1" id="KW-0433">Leucine-rich repeat</keyword>
<evidence type="ECO:0000313" key="4">
    <source>
        <dbReference type="EMBL" id="KKN07760.1"/>
    </source>
</evidence>
<dbReference type="AlphaFoldDB" id="A0A0F9MKF2"/>
<accession>A0A0F9MKF2</accession>
<dbReference type="InterPro" id="IPR003591">
    <property type="entry name" value="Leu-rich_rpt_typical-subtyp"/>
</dbReference>
<feature type="coiled-coil region" evidence="3">
    <location>
        <begin position="42"/>
        <end position="69"/>
    </location>
</feature>
<dbReference type="PANTHER" id="PTHR16083:SF25">
    <property type="entry name" value="C-JID DOMAIN-CONTAINING PROTEIN"/>
    <property type="match status" value="1"/>
</dbReference>
<dbReference type="InterPro" id="IPR032675">
    <property type="entry name" value="LRR_dom_sf"/>
</dbReference>
<keyword evidence="3" id="KW-0175">Coiled coil</keyword>
<evidence type="ECO:0000256" key="3">
    <source>
        <dbReference type="SAM" id="Coils"/>
    </source>
</evidence>
<dbReference type="SUPFAM" id="SSF52058">
    <property type="entry name" value="L domain-like"/>
    <property type="match status" value="1"/>
</dbReference>
<evidence type="ECO:0000256" key="1">
    <source>
        <dbReference type="ARBA" id="ARBA00022614"/>
    </source>
</evidence>
<dbReference type="Pfam" id="PF13855">
    <property type="entry name" value="LRR_8"/>
    <property type="match status" value="1"/>
</dbReference>
<dbReference type="SMART" id="SM00369">
    <property type="entry name" value="LRR_TYP"/>
    <property type="match status" value="2"/>
</dbReference>
<evidence type="ECO:0000256" key="2">
    <source>
        <dbReference type="ARBA" id="ARBA00022737"/>
    </source>
</evidence>
<proteinExistence type="predicted"/>
<dbReference type="PROSITE" id="PS51450">
    <property type="entry name" value="LRR"/>
    <property type="match status" value="1"/>
</dbReference>
<protein>
    <recommendedName>
        <fullName evidence="5">Leucine-rich repeat domain-containing protein</fullName>
    </recommendedName>
</protein>
<gene>
    <name evidence="4" type="ORF">LCGC14_1063730</name>
</gene>